<accession>A0ABP6WBC8</accession>
<evidence type="ECO:0000313" key="3">
    <source>
        <dbReference type="Proteomes" id="UP001500795"/>
    </source>
</evidence>
<feature type="domain" description="DUF4136" evidence="1">
    <location>
        <begin position="18"/>
        <end position="165"/>
    </location>
</feature>
<evidence type="ECO:0000259" key="1">
    <source>
        <dbReference type="Pfam" id="PF13590"/>
    </source>
</evidence>
<reference evidence="3" key="1">
    <citation type="journal article" date="2019" name="Int. J. Syst. Evol. Microbiol.">
        <title>The Global Catalogue of Microorganisms (GCM) 10K type strain sequencing project: providing services to taxonomists for standard genome sequencing and annotation.</title>
        <authorList>
            <consortium name="The Broad Institute Genomics Platform"/>
            <consortium name="The Broad Institute Genome Sequencing Center for Infectious Disease"/>
            <person name="Wu L."/>
            <person name="Ma J."/>
        </authorList>
    </citation>
    <scope>NUCLEOTIDE SEQUENCE [LARGE SCALE GENOMIC DNA]</scope>
    <source>
        <strain evidence="3">JCM 17110</strain>
    </source>
</reference>
<dbReference type="RefSeq" id="WP_344959829.1">
    <property type="nucleotide sequence ID" value="NZ_BAABCX010000006.1"/>
</dbReference>
<name>A0ABP6WBC8_9GAMM</name>
<keyword evidence="3" id="KW-1185">Reference proteome</keyword>
<gene>
    <name evidence="2" type="ORF">GCM10022394_32040</name>
</gene>
<dbReference type="EMBL" id="BAABCX010000006">
    <property type="protein sequence ID" value="GAA3549471.1"/>
    <property type="molecule type" value="Genomic_DNA"/>
</dbReference>
<dbReference type="Proteomes" id="UP001500795">
    <property type="component" value="Unassembled WGS sequence"/>
</dbReference>
<dbReference type="Gene3D" id="3.30.160.670">
    <property type="match status" value="1"/>
</dbReference>
<protein>
    <recommendedName>
        <fullName evidence="1">DUF4136 domain-containing protein</fullName>
    </recommendedName>
</protein>
<evidence type="ECO:0000313" key="2">
    <source>
        <dbReference type="EMBL" id="GAA3549471.1"/>
    </source>
</evidence>
<sequence length="167" mass="19358">MIRVILCCLLLAGCASPYDYDENVNFDRFDSVALSPEANFQSLDGARIAEYSLQLLAEKGLTPKPADQATLWLSYHLTTETRLLTTIPRITRHSRFSHWHDWDDEERVYGSIQEQKLTLMLTDARTRKMVWQSKARRAFPDKQSGAERSERVYGLVQHLLDNYPPRL</sequence>
<comment type="caution">
    <text evidence="2">The sequence shown here is derived from an EMBL/GenBank/DDBJ whole genome shotgun (WGS) entry which is preliminary data.</text>
</comment>
<dbReference type="Pfam" id="PF13590">
    <property type="entry name" value="DUF4136"/>
    <property type="match status" value="1"/>
</dbReference>
<organism evidence="2 3">
    <name type="scientific">Zobellella aerophila</name>
    <dbReference type="NCBI Taxonomy" id="870480"/>
    <lineage>
        <taxon>Bacteria</taxon>
        <taxon>Pseudomonadati</taxon>
        <taxon>Pseudomonadota</taxon>
        <taxon>Gammaproteobacteria</taxon>
        <taxon>Aeromonadales</taxon>
        <taxon>Aeromonadaceae</taxon>
        <taxon>Zobellella</taxon>
    </lineage>
</organism>
<dbReference type="InterPro" id="IPR025411">
    <property type="entry name" value="DUF4136"/>
</dbReference>
<proteinExistence type="predicted"/>